<dbReference type="AlphaFoldDB" id="A0A0B9ADY6"/>
<accession>A0A0B9ADY6</accession>
<keyword evidence="1" id="KW-0472">Membrane</keyword>
<name>A0A0B9ADY6_BRELN</name>
<dbReference type="EMBL" id="JTJZ01000013">
    <property type="protein sequence ID" value="KHS53764.1"/>
    <property type="molecule type" value="Genomic_DNA"/>
</dbReference>
<keyword evidence="1" id="KW-1133">Transmembrane helix</keyword>
<feature type="transmembrane region" description="Helical" evidence="1">
    <location>
        <begin position="102"/>
        <end position="122"/>
    </location>
</feature>
<keyword evidence="1" id="KW-0812">Transmembrane</keyword>
<dbReference type="RefSeq" id="WP_152609572.1">
    <property type="nucleotide sequence ID" value="NZ_JTJZ01000013.1"/>
</dbReference>
<dbReference type="Proteomes" id="UP000031488">
    <property type="component" value="Unassembled WGS sequence"/>
</dbReference>
<dbReference type="PATRIC" id="fig|1703.6.peg.404"/>
<feature type="transmembrane region" description="Helical" evidence="1">
    <location>
        <begin position="259"/>
        <end position="281"/>
    </location>
</feature>
<evidence type="ECO:0000313" key="3">
    <source>
        <dbReference type="Proteomes" id="UP000031488"/>
    </source>
</evidence>
<proteinExistence type="predicted"/>
<sequence>MKNFDDRHISRDHPGHERGWYWRKHRWTVLGLCWALAYLAMGMAWLFGAPLYPYGRHWDPSPVPVSLMDGVSAQVGQVTIVSAAFAAAAALVWLLKAENGNVLAKFSTGGLLAFCLGLVLVGDYRPLMVVARVPVFLVSRVLFGSAEGQVGFGQFLKAMFSVPAMHGFWQLGGILLVLMAVAEFWRRVRGGCEQCGRAEQLSWWSTRQGAQRWGKIAAIIAAFCPLPYALTRYLLVFGVPVDGISRDQIEKANLDAPGIWIFGAGLATFGVLGAVLTLGLFQRWGERWPFWVPVLRGRPIHPMVAVIPAGFVSLLWPGSSLMFVRVNAQKAFSDGGAMSDGVLHLLLSPMNLWIIWGFALAGATFAYWLRRRPDCAYCGRGEHQIRGIWVPAARRPELA</sequence>
<dbReference type="OrthoDB" id="2717873at2"/>
<feature type="transmembrane region" description="Helical" evidence="1">
    <location>
        <begin position="167"/>
        <end position="185"/>
    </location>
</feature>
<evidence type="ECO:0000313" key="2">
    <source>
        <dbReference type="EMBL" id="KHS53764.1"/>
    </source>
</evidence>
<comment type="caution">
    <text evidence="2">The sequence shown here is derived from an EMBL/GenBank/DDBJ whole genome shotgun (WGS) entry which is preliminary data.</text>
</comment>
<organism evidence="2 3">
    <name type="scientific">Brevibacterium linens</name>
    <dbReference type="NCBI Taxonomy" id="1703"/>
    <lineage>
        <taxon>Bacteria</taxon>
        <taxon>Bacillati</taxon>
        <taxon>Actinomycetota</taxon>
        <taxon>Actinomycetes</taxon>
        <taxon>Micrococcales</taxon>
        <taxon>Brevibacteriaceae</taxon>
        <taxon>Brevibacterium</taxon>
    </lineage>
</organism>
<feature type="transmembrane region" description="Helical" evidence="1">
    <location>
        <begin position="216"/>
        <end position="239"/>
    </location>
</feature>
<feature type="transmembrane region" description="Helical" evidence="1">
    <location>
        <begin position="350"/>
        <end position="369"/>
    </location>
</feature>
<keyword evidence="3" id="KW-1185">Reference proteome</keyword>
<gene>
    <name evidence="2" type="ORF">AE0388_0519</name>
</gene>
<feature type="transmembrane region" description="Helical" evidence="1">
    <location>
        <begin position="302"/>
        <end position="324"/>
    </location>
</feature>
<feature type="transmembrane region" description="Helical" evidence="1">
    <location>
        <begin position="72"/>
        <end position="95"/>
    </location>
</feature>
<reference evidence="2 3" key="1">
    <citation type="submission" date="2014-11" db="EMBL/GenBank/DDBJ databases">
        <title>Draft Genome Sequence of Brevibacterium linens AE038-8.</title>
        <authorList>
            <person name="Maizel D."/>
            <person name="Utturkar S.M."/>
            <person name="Brown S.D."/>
            <person name="Ferrero M."/>
            <person name="Rosen B.P."/>
        </authorList>
    </citation>
    <scope>NUCLEOTIDE SEQUENCE [LARGE SCALE GENOMIC DNA]</scope>
    <source>
        <strain evidence="2 3">AE038-8</strain>
    </source>
</reference>
<feature type="transmembrane region" description="Helical" evidence="1">
    <location>
        <begin position="27"/>
        <end position="52"/>
    </location>
</feature>
<evidence type="ECO:0000256" key="1">
    <source>
        <dbReference type="SAM" id="Phobius"/>
    </source>
</evidence>
<protein>
    <submittedName>
        <fullName evidence="2">Uncharacterized protein</fullName>
    </submittedName>
</protein>